<dbReference type="EMBL" id="ML986489">
    <property type="protein sequence ID" value="KAF2277891.1"/>
    <property type="molecule type" value="Genomic_DNA"/>
</dbReference>
<keyword evidence="8" id="KW-0539">Nucleus</keyword>
<comment type="subcellular location">
    <subcellularLocation>
        <location evidence="3">Chromosome</location>
    </subcellularLocation>
    <subcellularLocation>
        <location evidence="2">Nucleus</location>
    </subcellularLocation>
</comment>
<dbReference type="GO" id="GO:0016887">
    <property type="term" value="F:ATP hydrolysis activity"/>
    <property type="evidence" value="ECO:0007669"/>
    <property type="project" value="InterPro"/>
</dbReference>
<dbReference type="GO" id="GO:0007004">
    <property type="term" value="P:telomere maintenance via telomerase"/>
    <property type="evidence" value="ECO:0007669"/>
    <property type="project" value="TreeGrafter"/>
</dbReference>
<evidence type="ECO:0000256" key="5">
    <source>
        <dbReference type="ARBA" id="ARBA00022454"/>
    </source>
</evidence>
<evidence type="ECO:0000256" key="4">
    <source>
        <dbReference type="ARBA" id="ARBA00009439"/>
    </source>
</evidence>
<evidence type="ECO:0000259" key="10">
    <source>
        <dbReference type="Pfam" id="PF13476"/>
    </source>
</evidence>
<keyword evidence="7" id="KW-0862">Zinc</keyword>
<dbReference type="AlphaFoldDB" id="A0A6A6JMR7"/>
<keyword evidence="12" id="KW-1185">Reference proteome</keyword>
<comment type="cofactor">
    <cofactor evidence="1">
        <name>Zn(2+)</name>
        <dbReference type="ChEBI" id="CHEBI:29105"/>
    </cofactor>
</comment>
<dbReference type="GO" id="GO:0051880">
    <property type="term" value="F:G-quadruplex DNA binding"/>
    <property type="evidence" value="ECO:0007669"/>
    <property type="project" value="TreeGrafter"/>
</dbReference>
<dbReference type="GeneID" id="54551239"/>
<evidence type="ECO:0000256" key="8">
    <source>
        <dbReference type="ARBA" id="ARBA00023242"/>
    </source>
</evidence>
<keyword evidence="6" id="KW-0479">Metal-binding</keyword>
<dbReference type="Gene3D" id="3.40.50.300">
    <property type="entry name" value="P-loop containing nucleotide triphosphate hydrolases"/>
    <property type="match status" value="1"/>
</dbReference>
<evidence type="ECO:0000256" key="7">
    <source>
        <dbReference type="ARBA" id="ARBA00022833"/>
    </source>
</evidence>
<sequence>MSKIEKLSILGVRSFGHQKAETIQFHAPLTLIVGWNGSGKTVRVFRLRVKR</sequence>
<keyword evidence="5" id="KW-0158">Chromosome</keyword>
<dbReference type="GO" id="GO:0046872">
    <property type="term" value="F:metal ion binding"/>
    <property type="evidence" value="ECO:0007669"/>
    <property type="project" value="UniProtKB-KW"/>
</dbReference>
<feature type="non-terminal residue" evidence="11">
    <location>
        <position position="51"/>
    </location>
</feature>
<dbReference type="GO" id="GO:0030870">
    <property type="term" value="C:Mre11 complex"/>
    <property type="evidence" value="ECO:0007669"/>
    <property type="project" value="TreeGrafter"/>
</dbReference>
<dbReference type="InterPro" id="IPR027417">
    <property type="entry name" value="P-loop_NTPase"/>
</dbReference>
<name>A0A6A6JMR7_WESOR</name>
<dbReference type="PANTHER" id="PTHR18867">
    <property type="entry name" value="RAD50"/>
    <property type="match status" value="1"/>
</dbReference>
<evidence type="ECO:0000256" key="2">
    <source>
        <dbReference type="ARBA" id="ARBA00004123"/>
    </source>
</evidence>
<dbReference type="GO" id="GO:0003691">
    <property type="term" value="F:double-stranded telomeric DNA binding"/>
    <property type="evidence" value="ECO:0007669"/>
    <property type="project" value="TreeGrafter"/>
</dbReference>
<evidence type="ECO:0000256" key="1">
    <source>
        <dbReference type="ARBA" id="ARBA00001947"/>
    </source>
</evidence>
<dbReference type="GO" id="GO:0006302">
    <property type="term" value="P:double-strand break repair"/>
    <property type="evidence" value="ECO:0007669"/>
    <property type="project" value="InterPro"/>
</dbReference>
<dbReference type="Pfam" id="PF13476">
    <property type="entry name" value="AAA_23"/>
    <property type="match status" value="1"/>
</dbReference>
<proteinExistence type="inferred from homology"/>
<dbReference type="RefSeq" id="XP_033655430.1">
    <property type="nucleotide sequence ID" value="XM_033798064.1"/>
</dbReference>
<feature type="domain" description="Rad50/SbcC-type AAA" evidence="10">
    <location>
        <begin position="6"/>
        <end position="41"/>
    </location>
</feature>
<organism evidence="11 12">
    <name type="scientific">Westerdykella ornata</name>
    <dbReference type="NCBI Taxonomy" id="318751"/>
    <lineage>
        <taxon>Eukaryota</taxon>
        <taxon>Fungi</taxon>
        <taxon>Dikarya</taxon>
        <taxon>Ascomycota</taxon>
        <taxon>Pezizomycotina</taxon>
        <taxon>Dothideomycetes</taxon>
        <taxon>Pleosporomycetidae</taxon>
        <taxon>Pleosporales</taxon>
        <taxon>Sporormiaceae</taxon>
        <taxon>Westerdykella</taxon>
    </lineage>
</organism>
<evidence type="ECO:0000256" key="6">
    <source>
        <dbReference type="ARBA" id="ARBA00022723"/>
    </source>
</evidence>
<dbReference type="GO" id="GO:0070192">
    <property type="term" value="P:chromosome organization involved in meiotic cell cycle"/>
    <property type="evidence" value="ECO:0007669"/>
    <property type="project" value="TreeGrafter"/>
</dbReference>
<gene>
    <name evidence="11" type="ORF">EI97DRAFT_431978</name>
</gene>
<protein>
    <recommendedName>
        <fullName evidence="10">Rad50/SbcC-type AAA domain-containing protein</fullName>
    </recommendedName>
</protein>
<comment type="similarity">
    <text evidence="4">Belongs to the SMC family. RAD50 subfamily.</text>
</comment>
<dbReference type="GO" id="GO:0000722">
    <property type="term" value="P:telomere maintenance via recombination"/>
    <property type="evidence" value="ECO:0007669"/>
    <property type="project" value="TreeGrafter"/>
</dbReference>
<dbReference type="Proteomes" id="UP000800097">
    <property type="component" value="Unassembled WGS sequence"/>
</dbReference>
<evidence type="ECO:0000256" key="9">
    <source>
        <dbReference type="ARBA" id="ARBA00049360"/>
    </source>
</evidence>
<dbReference type="PANTHER" id="PTHR18867:SF12">
    <property type="entry name" value="DNA REPAIR PROTEIN RAD50"/>
    <property type="match status" value="1"/>
</dbReference>
<comment type="catalytic activity">
    <reaction evidence="9">
        <text>ATP + H2O = ADP + phosphate + H(+)</text>
        <dbReference type="Rhea" id="RHEA:13065"/>
        <dbReference type="ChEBI" id="CHEBI:15377"/>
        <dbReference type="ChEBI" id="CHEBI:15378"/>
        <dbReference type="ChEBI" id="CHEBI:30616"/>
        <dbReference type="ChEBI" id="CHEBI:43474"/>
        <dbReference type="ChEBI" id="CHEBI:456216"/>
    </reaction>
</comment>
<dbReference type="OrthoDB" id="18797at2759"/>
<evidence type="ECO:0000256" key="3">
    <source>
        <dbReference type="ARBA" id="ARBA00004286"/>
    </source>
</evidence>
<reference evidence="11" key="1">
    <citation type="journal article" date="2020" name="Stud. Mycol.">
        <title>101 Dothideomycetes genomes: a test case for predicting lifestyles and emergence of pathogens.</title>
        <authorList>
            <person name="Haridas S."/>
            <person name="Albert R."/>
            <person name="Binder M."/>
            <person name="Bloem J."/>
            <person name="Labutti K."/>
            <person name="Salamov A."/>
            <person name="Andreopoulos B."/>
            <person name="Baker S."/>
            <person name="Barry K."/>
            <person name="Bills G."/>
            <person name="Bluhm B."/>
            <person name="Cannon C."/>
            <person name="Castanera R."/>
            <person name="Culley D."/>
            <person name="Daum C."/>
            <person name="Ezra D."/>
            <person name="Gonzalez J."/>
            <person name="Henrissat B."/>
            <person name="Kuo A."/>
            <person name="Liang C."/>
            <person name="Lipzen A."/>
            <person name="Lutzoni F."/>
            <person name="Magnuson J."/>
            <person name="Mondo S."/>
            <person name="Nolan M."/>
            <person name="Ohm R."/>
            <person name="Pangilinan J."/>
            <person name="Park H.-J."/>
            <person name="Ramirez L."/>
            <person name="Alfaro M."/>
            <person name="Sun H."/>
            <person name="Tritt A."/>
            <person name="Yoshinaga Y."/>
            <person name="Zwiers L.-H."/>
            <person name="Turgeon B."/>
            <person name="Goodwin S."/>
            <person name="Spatafora J."/>
            <person name="Crous P."/>
            <person name="Grigoriev I."/>
        </authorList>
    </citation>
    <scope>NUCLEOTIDE SEQUENCE</scope>
    <source>
        <strain evidence="11">CBS 379.55</strain>
    </source>
</reference>
<dbReference type="SUPFAM" id="SSF52540">
    <property type="entry name" value="P-loop containing nucleoside triphosphate hydrolases"/>
    <property type="match status" value="1"/>
</dbReference>
<evidence type="ECO:0000313" key="12">
    <source>
        <dbReference type="Proteomes" id="UP000800097"/>
    </source>
</evidence>
<evidence type="ECO:0000313" key="11">
    <source>
        <dbReference type="EMBL" id="KAF2277891.1"/>
    </source>
</evidence>
<dbReference type="GO" id="GO:0043047">
    <property type="term" value="F:single-stranded telomeric DNA binding"/>
    <property type="evidence" value="ECO:0007669"/>
    <property type="project" value="TreeGrafter"/>
</dbReference>
<dbReference type="InterPro" id="IPR038729">
    <property type="entry name" value="Rad50/SbcC_AAA"/>
</dbReference>
<accession>A0A6A6JMR7</accession>
<dbReference type="GO" id="GO:0000794">
    <property type="term" value="C:condensed nuclear chromosome"/>
    <property type="evidence" value="ECO:0007669"/>
    <property type="project" value="TreeGrafter"/>
</dbReference>